<feature type="transmembrane region" description="Helical" evidence="1">
    <location>
        <begin position="53"/>
        <end position="74"/>
    </location>
</feature>
<dbReference type="Proteomes" id="UP000478837">
    <property type="component" value="Unassembled WGS sequence"/>
</dbReference>
<keyword evidence="1" id="KW-0812">Transmembrane</keyword>
<proteinExistence type="predicted"/>
<evidence type="ECO:0000256" key="1">
    <source>
        <dbReference type="SAM" id="Phobius"/>
    </source>
</evidence>
<name>A0A6L9MUS2_9ALTE</name>
<keyword evidence="1" id="KW-1133">Transmembrane helix</keyword>
<feature type="transmembrane region" description="Helical" evidence="1">
    <location>
        <begin position="86"/>
        <end position="106"/>
    </location>
</feature>
<dbReference type="AlphaFoldDB" id="A0A6L9MUS2"/>
<organism evidence="2 3">
    <name type="scientific">Alteromonas hispanica</name>
    <dbReference type="NCBI Taxonomy" id="315421"/>
    <lineage>
        <taxon>Bacteria</taxon>
        <taxon>Pseudomonadati</taxon>
        <taxon>Pseudomonadota</taxon>
        <taxon>Gammaproteobacteria</taxon>
        <taxon>Alteromonadales</taxon>
        <taxon>Alteromonadaceae</taxon>
        <taxon>Alteromonas/Salinimonas group</taxon>
        <taxon>Alteromonas</taxon>
    </lineage>
</organism>
<keyword evidence="1" id="KW-0472">Membrane</keyword>
<gene>
    <name evidence="2" type="ORF">GTW09_09825</name>
</gene>
<dbReference type="EMBL" id="JAAAWP010000005">
    <property type="protein sequence ID" value="NDW21817.1"/>
    <property type="molecule type" value="Genomic_DNA"/>
</dbReference>
<keyword evidence="3" id="KW-1185">Reference proteome</keyword>
<reference evidence="2 3" key="1">
    <citation type="submission" date="2020-01" db="EMBL/GenBank/DDBJ databases">
        <title>Genomes of bacteria type strains.</title>
        <authorList>
            <person name="Chen J."/>
            <person name="Zhu S."/>
            <person name="Yang J."/>
        </authorList>
    </citation>
    <scope>NUCLEOTIDE SEQUENCE [LARGE SCALE GENOMIC DNA]</scope>
    <source>
        <strain evidence="2 3">LMG 22958</strain>
    </source>
</reference>
<evidence type="ECO:0000313" key="3">
    <source>
        <dbReference type="Proteomes" id="UP000478837"/>
    </source>
</evidence>
<sequence length="107" mass="11348">MVFADMRGLALTYGMIIAVALAISFFIAHLLLNRLKKTDNSIAGQSKSNAITILMFGVAGAVGFFVMLVAMQPILNVTLIAGARTWMGIIAQCFAGFVSGICFAKLS</sequence>
<protein>
    <submittedName>
        <fullName evidence="2">Uncharacterized protein</fullName>
    </submittedName>
</protein>
<accession>A0A6L9MUS2</accession>
<evidence type="ECO:0000313" key="2">
    <source>
        <dbReference type="EMBL" id="NDW21817.1"/>
    </source>
</evidence>
<feature type="transmembrane region" description="Helical" evidence="1">
    <location>
        <begin position="12"/>
        <end position="32"/>
    </location>
</feature>
<comment type="caution">
    <text evidence="2">The sequence shown here is derived from an EMBL/GenBank/DDBJ whole genome shotgun (WGS) entry which is preliminary data.</text>
</comment>